<feature type="region of interest" description="Disordered" evidence="7">
    <location>
        <begin position="193"/>
        <end position="215"/>
    </location>
</feature>
<dbReference type="PANTHER" id="PTHR23427:SF2">
    <property type="entry name" value="SURFEIT LOCUS PROTEIN 1"/>
    <property type="match status" value="1"/>
</dbReference>
<feature type="compositionally biased region" description="Low complexity" evidence="7">
    <location>
        <begin position="273"/>
        <end position="300"/>
    </location>
</feature>
<evidence type="ECO:0000256" key="6">
    <source>
        <dbReference type="RuleBase" id="RU363076"/>
    </source>
</evidence>
<dbReference type="PROSITE" id="PS50895">
    <property type="entry name" value="SURF1"/>
    <property type="match status" value="1"/>
</dbReference>
<evidence type="ECO:0000256" key="1">
    <source>
        <dbReference type="ARBA" id="ARBA00004370"/>
    </source>
</evidence>
<evidence type="ECO:0000256" key="3">
    <source>
        <dbReference type="ARBA" id="ARBA00022692"/>
    </source>
</evidence>
<evidence type="ECO:0000256" key="7">
    <source>
        <dbReference type="SAM" id="MobiDB-lite"/>
    </source>
</evidence>
<sequence length="331" mass="35275">MYRFLLTRQWVFLTLLGVVLIPTMIKLGFWQLHRHESRVARNEEVSASLSAPTVPVTELTGKGRAPGDDDKFRSVTASGTYDEKHEVVVRHRTAADGDTIGYFVVTPLIQKDGSALLVNRGWIESDRDLTSFPKVPAAPEGKVKVTGRLMPDETTEASGIKDTKGLPDRQVMLINSKQQAKALGRPVYSGFVQLTKTSPKPHGRQPEALPEPDHDGIGPHMAYAVQWWLFTGAVPVGWVFLVRREVAERAADAAKAAKEAKDAPTEPPAGTDAAAGPEAESGAGAEAASPETAPPSKAAADSQAPADPETSGEASEEAGETAGRAAEPVSD</sequence>
<comment type="caution">
    <text evidence="8">The sequence shown here is derived from an EMBL/GenBank/DDBJ whole genome shotgun (WGS) entry which is preliminary data.</text>
</comment>
<evidence type="ECO:0000256" key="2">
    <source>
        <dbReference type="ARBA" id="ARBA00007165"/>
    </source>
</evidence>
<feature type="compositionally biased region" description="Low complexity" evidence="7">
    <location>
        <begin position="320"/>
        <end position="331"/>
    </location>
</feature>
<comment type="similarity">
    <text evidence="2 6">Belongs to the SURF1 family.</text>
</comment>
<keyword evidence="6" id="KW-1003">Cell membrane</keyword>
<reference evidence="8 9" key="1">
    <citation type="submission" date="2023-05" db="EMBL/GenBank/DDBJ databases">
        <title>Streptantibioticus silvisoli sp. nov., acidotolerant actinomycetes 1 from pine litter.</title>
        <authorList>
            <person name="Swiecimska M."/>
            <person name="Golinska P."/>
            <person name="Sangal V."/>
            <person name="Wachnowicz B."/>
            <person name="Goodfellow M."/>
        </authorList>
    </citation>
    <scope>NUCLEOTIDE SEQUENCE [LARGE SCALE GENOMIC DNA]</scope>
    <source>
        <strain evidence="8 9">DSM 42109</strain>
    </source>
</reference>
<keyword evidence="4 6" id="KW-1133">Transmembrane helix</keyword>
<keyword evidence="9" id="KW-1185">Reference proteome</keyword>
<dbReference type="RefSeq" id="WP_274044608.1">
    <property type="nucleotide sequence ID" value="NZ_JANCPR020000012.1"/>
</dbReference>
<gene>
    <name evidence="8" type="ORF">NMN56_013970</name>
</gene>
<dbReference type="PANTHER" id="PTHR23427">
    <property type="entry name" value="SURFEIT LOCUS PROTEIN"/>
    <property type="match status" value="1"/>
</dbReference>
<dbReference type="InterPro" id="IPR002994">
    <property type="entry name" value="Surf1/Shy1"/>
</dbReference>
<dbReference type="Pfam" id="PF02104">
    <property type="entry name" value="SURF1"/>
    <property type="match status" value="1"/>
</dbReference>
<comment type="caution">
    <text evidence="6">Lacks conserved residue(s) required for the propagation of feature annotation.</text>
</comment>
<dbReference type="CDD" id="cd06662">
    <property type="entry name" value="SURF1"/>
    <property type="match status" value="1"/>
</dbReference>
<dbReference type="EMBL" id="JANCPR020000012">
    <property type="protein sequence ID" value="MDJ1133049.1"/>
    <property type="molecule type" value="Genomic_DNA"/>
</dbReference>
<evidence type="ECO:0000256" key="4">
    <source>
        <dbReference type="ARBA" id="ARBA00022989"/>
    </source>
</evidence>
<dbReference type="Proteomes" id="UP001214441">
    <property type="component" value="Unassembled WGS sequence"/>
</dbReference>
<keyword evidence="3 6" id="KW-0812">Transmembrane</keyword>
<evidence type="ECO:0000313" key="9">
    <source>
        <dbReference type="Proteomes" id="UP001214441"/>
    </source>
</evidence>
<name>A0ABT6ZVG7_9ACTN</name>
<accession>A0ABT6ZVG7</accession>
<dbReference type="InterPro" id="IPR045214">
    <property type="entry name" value="Surf1/Surf4"/>
</dbReference>
<feature type="transmembrane region" description="Helical" evidence="6">
    <location>
        <begin position="12"/>
        <end position="32"/>
    </location>
</feature>
<keyword evidence="5 6" id="KW-0472">Membrane</keyword>
<feature type="region of interest" description="Disordered" evidence="7">
    <location>
        <begin position="257"/>
        <end position="331"/>
    </location>
</feature>
<proteinExistence type="inferred from homology"/>
<evidence type="ECO:0000256" key="5">
    <source>
        <dbReference type="ARBA" id="ARBA00023136"/>
    </source>
</evidence>
<organism evidence="8 9">
    <name type="scientific">Streptomyces iconiensis</name>
    <dbReference type="NCBI Taxonomy" id="1384038"/>
    <lineage>
        <taxon>Bacteria</taxon>
        <taxon>Bacillati</taxon>
        <taxon>Actinomycetota</taxon>
        <taxon>Actinomycetes</taxon>
        <taxon>Kitasatosporales</taxon>
        <taxon>Streptomycetaceae</taxon>
        <taxon>Streptomyces</taxon>
    </lineage>
</organism>
<evidence type="ECO:0000313" key="8">
    <source>
        <dbReference type="EMBL" id="MDJ1133049.1"/>
    </source>
</evidence>
<protein>
    <recommendedName>
        <fullName evidence="6">SURF1-like protein</fullName>
    </recommendedName>
</protein>
<comment type="subcellular location">
    <subcellularLocation>
        <location evidence="6">Cell membrane</location>
        <topology evidence="6">Multi-pass membrane protein</topology>
    </subcellularLocation>
    <subcellularLocation>
        <location evidence="1">Membrane</location>
    </subcellularLocation>
</comment>